<feature type="transmembrane region" description="Helical" evidence="7">
    <location>
        <begin position="134"/>
        <end position="152"/>
    </location>
</feature>
<name>A0A0B9GCX2_9GAMM</name>
<comment type="similarity">
    <text evidence="2">Belongs to the acyltransferase 3 family.</text>
</comment>
<dbReference type="Proteomes" id="UP000031278">
    <property type="component" value="Unassembled WGS sequence"/>
</dbReference>
<keyword evidence="4 7" id="KW-0812">Transmembrane</keyword>
<feature type="transmembrane region" description="Helical" evidence="7">
    <location>
        <begin position="85"/>
        <end position="104"/>
    </location>
</feature>
<sequence length="340" mass="37690">MSDNRIASFEAGRLIALLGVIAIHSQVFIQAPLITGEPWLGLLINQLSRFAVPLFFIMAGYFIAPKLSTLPSSTVKQYSKPLLKVWLVWSAIYFLVPFNLQLAWEEGYLAERNGYWQYLLSQPLNTLFEGSLVHLWYLPGLICGLSVIAVCCHLKKQNLILPIAIGLYLFGLAAGSYGALTGLESPLFTRNGPFMSTLMLAAGFKIRQSGWQLSARNAAGLAICGMGLHMAEAGFLMRYDVPFNMHDFLLGTPLWGAGLFLMLKQRPLFGQSLAKLNISKHVLGIYLLHLLIIIYLMQLLPLLGITGYANDILLFVLTCLISYGVVALINKTPLRTLLLR</sequence>
<feature type="transmembrane region" description="Helical" evidence="7">
    <location>
        <begin position="159"/>
        <end position="181"/>
    </location>
</feature>
<proteinExistence type="inferred from homology"/>
<feature type="transmembrane region" description="Helical" evidence="7">
    <location>
        <begin position="283"/>
        <end position="306"/>
    </location>
</feature>
<organism evidence="9 10">
    <name type="scientific">Photobacterium gaetbulicola</name>
    <dbReference type="NCBI Taxonomy" id="1295392"/>
    <lineage>
        <taxon>Bacteria</taxon>
        <taxon>Pseudomonadati</taxon>
        <taxon>Pseudomonadota</taxon>
        <taxon>Gammaproteobacteria</taxon>
        <taxon>Vibrionales</taxon>
        <taxon>Vibrionaceae</taxon>
        <taxon>Photobacterium</taxon>
    </lineage>
</organism>
<dbReference type="AlphaFoldDB" id="A0A0B9GCX2"/>
<feature type="domain" description="Acyltransferase 3" evidence="8">
    <location>
        <begin position="7"/>
        <end position="329"/>
    </location>
</feature>
<gene>
    <name evidence="9" type="ORF">RJ45_15975</name>
</gene>
<evidence type="ECO:0000256" key="5">
    <source>
        <dbReference type="ARBA" id="ARBA00022989"/>
    </source>
</evidence>
<reference evidence="9 10" key="1">
    <citation type="submission" date="2014-12" db="EMBL/GenBank/DDBJ databases">
        <title>Genome sequencing of Photobacterium gaetbulicola AD005a.</title>
        <authorList>
            <person name="Adrian T.G.S."/>
            <person name="Chan K.G."/>
        </authorList>
    </citation>
    <scope>NUCLEOTIDE SEQUENCE [LARGE SCALE GENOMIC DNA]</scope>
    <source>
        <strain evidence="9 10">AD005a</strain>
    </source>
</reference>
<feature type="transmembrane region" description="Helical" evidence="7">
    <location>
        <begin position="243"/>
        <end position="263"/>
    </location>
</feature>
<dbReference type="GO" id="GO:0016413">
    <property type="term" value="F:O-acetyltransferase activity"/>
    <property type="evidence" value="ECO:0007669"/>
    <property type="project" value="TreeGrafter"/>
</dbReference>
<evidence type="ECO:0000313" key="10">
    <source>
        <dbReference type="Proteomes" id="UP000031278"/>
    </source>
</evidence>
<feature type="transmembrane region" description="Helical" evidence="7">
    <location>
        <begin position="12"/>
        <end position="34"/>
    </location>
</feature>
<comment type="subcellular location">
    <subcellularLocation>
        <location evidence="1">Cell membrane</location>
        <topology evidence="1">Multi-pass membrane protein</topology>
    </subcellularLocation>
</comment>
<dbReference type="PANTHER" id="PTHR40074:SF2">
    <property type="entry name" value="O-ACETYLTRANSFERASE WECH"/>
    <property type="match status" value="1"/>
</dbReference>
<protein>
    <submittedName>
        <fullName evidence="9">Fucose 4-O-acetylase</fullName>
    </submittedName>
</protein>
<evidence type="ECO:0000313" key="9">
    <source>
        <dbReference type="EMBL" id="KHT62690.1"/>
    </source>
</evidence>
<keyword evidence="3" id="KW-1003">Cell membrane</keyword>
<evidence type="ECO:0000256" key="7">
    <source>
        <dbReference type="SAM" id="Phobius"/>
    </source>
</evidence>
<keyword evidence="6 7" id="KW-0472">Membrane</keyword>
<evidence type="ECO:0000256" key="3">
    <source>
        <dbReference type="ARBA" id="ARBA00022475"/>
    </source>
</evidence>
<dbReference type="PANTHER" id="PTHR40074">
    <property type="entry name" value="O-ACETYLTRANSFERASE WECH"/>
    <property type="match status" value="1"/>
</dbReference>
<dbReference type="InterPro" id="IPR002656">
    <property type="entry name" value="Acyl_transf_3_dom"/>
</dbReference>
<accession>A0A0B9GCX2</accession>
<dbReference type="Pfam" id="PF01757">
    <property type="entry name" value="Acyl_transf_3"/>
    <property type="match status" value="1"/>
</dbReference>
<evidence type="ECO:0000256" key="6">
    <source>
        <dbReference type="ARBA" id="ARBA00023136"/>
    </source>
</evidence>
<evidence type="ECO:0000256" key="1">
    <source>
        <dbReference type="ARBA" id="ARBA00004651"/>
    </source>
</evidence>
<evidence type="ECO:0000256" key="4">
    <source>
        <dbReference type="ARBA" id="ARBA00022692"/>
    </source>
</evidence>
<feature type="transmembrane region" description="Helical" evidence="7">
    <location>
        <begin position="312"/>
        <end position="330"/>
    </location>
</feature>
<comment type="caution">
    <text evidence="9">The sequence shown here is derived from an EMBL/GenBank/DDBJ whole genome shotgun (WGS) entry which is preliminary data.</text>
</comment>
<evidence type="ECO:0000259" key="8">
    <source>
        <dbReference type="Pfam" id="PF01757"/>
    </source>
</evidence>
<keyword evidence="5 7" id="KW-1133">Transmembrane helix</keyword>
<evidence type="ECO:0000256" key="2">
    <source>
        <dbReference type="ARBA" id="ARBA00007400"/>
    </source>
</evidence>
<dbReference type="GO" id="GO:0005886">
    <property type="term" value="C:plasma membrane"/>
    <property type="evidence" value="ECO:0007669"/>
    <property type="project" value="UniProtKB-SubCell"/>
</dbReference>
<dbReference type="RefSeq" id="WP_039464327.1">
    <property type="nucleotide sequence ID" value="NZ_JWLZ01000173.1"/>
</dbReference>
<dbReference type="GO" id="GO:0009246">
    <property type="term" value="P:enterobacterial common antigen biosynthetic process"/>
    <property type="evidence" value="ECO:0007669"/>
    <property type="project" value="TreeGrafter"/>
</dbReference>
<dbReference type="EMBL" id="JWLZ01000173">
    <property type="protein sequence ID" value="KHT62690.1"/>
    <property type="molecule type" value="Genomic_DNA"/>
</dbReference>
<feature type="transmembrane region" description="Helical" evidence="7">
    <location>
        <begin position="46"/>
        <end position="64"/>
    </location>
</feature>